<evidence type="ECO:0000256" key="1">
    <source>
        <dbReference type="SAM" id="MobiDB-lite"/>
    </source>
</evidence>
<reference evidence="3 4" key="1">
    <citation type="submission" date="2018-03" db="EMBL/GenBank/DDBJ databases">
        <title>Candida pseudohaemulonii genome assembly and annotation.</title>
        <authorList>
            <person name="Munoz J.F."/>
            <person name="Gade L.G."/>
            <person name="Chow N.A."/>
            <person name="Litvintseva A.P."/>
            <person name="Loparev V.N."/>
            <person name="Cuomo C.A."/>
        </authorList>
    </citation>
    <scope>NUCLEOTIDE SEQUENCE [LARGE SCALE GENOMIC DNA]</scope>
    <source>
        <strain evidence="3 4">B12108</strain>
    </source>
</reference>
<evidence type="ECO:0000259" key="2">
    <source>
        <dbReference type="Pfam" id="PF09302"/>
    </source>
</evidence>
<keyword evidence="4" id="KW-1185">Reference proteome</keyword>
<protein>
    <recommendedName>
        <fullName evidence="2">XLF-like N-terminal domain-containing protein</fullName>
    </recommendedName>
</protein>
<sequence length="318" mass="36281">MHQSKKTLCSVPDHWMVDARCFMYAFHLHPANAYLCYLTDLGSVWAETASRDDVAERARALGLLRVDSETLDVLEQEIQAAFDNKLVHIEQLGDLYTVSVDLPSLTWEIRLQKMDLPQAASFLASLNISQFANHSYLAYKVSQLEKALRAKDKYTLYLEENYKTVNGTVLMDKYRRQNTDDAPFLKPYSRGIFDGRVRELYGLLGRKLEAEPDSRESLIWNLIDSVTQDVQTWKAGQWIQLSDTAAVKTEPGTIEPTQVKKEKKPLDLKKESPSSKVELPSKRRRVGILGRQRPTSEERASPSPQSPGKRKRVGIIKR</sequence>
<dbReference type="Pfam" id="PF09302">
    <property type="entry name" value="XLF"/>
    <property type="match status" value="1"/>
</dbReference>
<feature type="compositionally biased region" description="Basic residues" evidence="1">
    <location>
        <begin position="308"/>
        <end position="318"/>
    </location>
</feature>
<feature type="region of interest" description="Disordered" evidence="1">
    <location>
        <begin position="250"/>
        <end position="318"/>
    </location>
</feature>
<evidence type="ECO:0000313" key="4">
    <source>
        <dbReference type="Proteomes" id="UP000241107"/>
    </source>
</evidence>
<accession>A0A2P7YRG1</accession>
<gene>
    <name evidence="3" type="ORF">C7M61_002457</name>
</gene>
<evidence type="ECO:0000313" key="3">
    <source>
        <dbReference type="EMBL" id="PSK38524.1"/>
    </source>
</evidence>
<dbReference type="GO" id="GO:0005634">
    <property type="term" value="C:nucleus"/>
    <property type="evidence" value="ECO:0007669"/>
    <property type="project" value="InterPro"/>
</dbReference>
<name>A0A2P7YRG1_9ASCO</name>
<dbReference type="AlphaFoldDB" id="A0A2P7YRG1"/>
<feature type="compositionally biased region" description="Basic and acidic residues" evidence="1">
    <location>
        <begin position="258"/>
        <end position="273"/>
    </location>
</feature>
<organism evidence="3 4">
    <name type="scientific">Candidozyma pseudohaemuli</name>
    <dbReference type="NCBI Taxonomy" id="418784"/>
    <lineage>
        <taxon>Eukaryota</taxon>
        <taxon>Fungi</taxon>
        <taxon>Dikarya</taxon>
        <taxon>Ascomycota</taxon>
        <taxon>Saccharomycotina</taxon>
        <taxon>Pichiomycetes</taxon>
        <taxon>Metschnikowiaceae</taxon>
        <taxon>Candidozyma</taxon>
    </lineage>
</organism>
<dbReference type="GO" id="GO:0006302">
    <property type="term" value="P:double-strand break repair"/>
    <property type="evidence" value="ECO:0007669"/>
    <property type="project" value="InterPro"/>
</dbReference>
<dbReference type="RefSeq" id="XP_024713756.1">
    <property type="nucleotide sequence ID" value="XM_024857830.1"/>
</dbReference>
<proteinExistence type="predicted"/>
<dbReference type="STRING" id="418784.A0A2P7YRG1"/>
<dbReference type="VEuPathDB" id="FungiDB:C7M61_002457"/>
<dbReference type="InterPro" id="IPR015381">
    <property type="entry name" value="XLF-like_N"/>
</dbReference>
<dbReference type="GeneID" id="36565846"/>
<feature type="domain" description="XLF-like N-terminal" evidence="2">
    <location>
        <begin position="20"/>
        <end position="113"/>
    </location>
</feature>
<dbReference type="EMBL" id="PYFQ01000005">
    <property type="protein sequence ID" value="PSK38524.1"/>
    <property type="molecule type" value="Genomic_DNA"/>
</dbReference>
<dbReference type="OrthoDB" id="4094682at2759"/>
<dbReference type="Proteomes" id="UP000241107">
    <property type="component" value="Unassembled WGS sequence"/>
</dbReference>
<comment type="caution">
    <text evidence="3">The sequence shown here is derived from an EMBL/GenBank/DDBJ whole genome shotgun (WGS) entry which is preliminary data.</text>
</comment>